<feature type="domain" description="Fe2OG dioxygenase" evidence="4">
    <location>
        <begin position="167"/>
        <end position="275"/>
    </location>
</feature>
<dbReference type="PANTHER" id="PTHR47990">
    <property type="entry name" value="2-OXOGLUTARATE (2OG) AND FE(II)-DEPENDENT OXYGENASE SUPERFAMILY PROTEIN-RELATED"/>
    <property type="match status" value="1"/>
</dbReference>
<dbReference type="Proteomes" id="UP000550729">
    <property type="component" value="Unassembled WGS sequence"/>
</dbReference>
<dbReference type="Pfam" id="PF03171">
    <property type="entry name" value="2OG-FeII_Oxy"/>
    <property type="match status" value="1"/>
</dbReference>
<gene>
    <name evidence="5" type="ORF">HH308_26120</name>
</gene>
<evidence type="ECO:0000259" key="4">
    <source>
        <dbReference type="PROSITE" id="PS51471"/>
    </source>
</evidence>
<dbReference type="PROSITE" id="PS51471">
    <property type="entry name" value="FE2OG_OXY"/>
    <property type="match status" value="1"/>
</dbReference>
<dbReference type="EMBL" id="JABBNB010000039">
    <property type="protein sequence ID" value="NMO04703.1"/>
    <property type="molecule type" value="Genomic_DNA"/>
</dbReference>
<dbReference type="InterPro" id="IPR026992">
    <property type="entry name" value="DIOX_N"/>
</dbReference>
<proteinExistence type="inferred from homology"/>
<keyword evidence="6" id="KW-1185">Reference proteome</keyword>
<evidence type="ECO:0000256" key="3">
    <source>
        <dbReference type="RuleBase" id="RU003682"/>
    </source>
</evidence>
<keyword evidence="3" id="KW-0479">Metal-binding</keyword>
<evidence type="ECO:0000313" key="5">
    <source>
        <dbReference type="EMBL" id="NMO04703.1"/>
    </source>
</evidence>
<dbReference type="InterPro" id="IPR044861">
    <property type="entry name" value="IPNS-like_FE2OG_OXY"/>
</dbReference>
<evidence type="ECO:0000256" key="1">
    <source>
        <dbReference type="ARBA" id="ARBA00004792"/>
    </source>
</evidence>
<dbReference type="AlphaFoldDB" id="A0A848L7J7"/>
<evidence type="ECO:0000256" key="2">
    <source>
        <dbReference type="ARBA" id="ARBA00023194"/>
    </source>
</evidence>
<dbReference type="Gene3D" id="2.60.120.330">
    <property type="entry name" value="B-lactam Antibiotic, Isopenicillin N Synthase, Chain"/>
    <property type="match status" value="1"/>
</dbReference>
<name>A0A848L7J7_9ACTN</name>
<dbReference type="PRINTS" id="PR00682">
    <property type="entry name" value="IPNSYNTHASE"/>
</dbReference>
<dbReference type="InterPro" id="IPR005123">
    <property type="entry name" value="Oxoglu/Fe-dep_dioxygenase_dom"/>
</dbReference>
<evidence type="ECO:0000313" key="6">
    <source>
        <dbReference type="Proteomes" id="UP000550729"/>
    </source>
</evidence>
<dbReference type="GO" id="GO:0046872">
    <property type="term" value="F:metal ion binding"/>
    <property type="evidence" value="ECO:0007669"/>
    <property type="project" value="UniProtKB-KW"/>
</dbReference>
<keyword evidence="3" id="KW-0560">Oxidoreductase</keyword>
<accession>A0A848L7J7</accession>
<organism evidence="5 6">
    <name type="scientific">Gordonia asplenii</name>
    <dbReference type="NCBI Taxonomy" id="2725283"/>
    <lineage>
        <taxon>Bacteria</taxon>
        <taxon>Bacillati</taxon>
        <taxon>Actinomycetota</taxon>
        <taxon>Actinomycetes</taxon>
        <taxon>Mycobacteriales</taxon>
        <taxon>Gordoniaceae</taxon>
        <taxon>Gordonia</taxon>
    </lineage>
</organism>
<dbReference type="RefSeq" id="WP_170197205.1">
    <property type="nucleotide sequence ID" value="NZ_JABBNB010000039.1"/>
</dbReference>
<reference evidence="5 6" key="1">
    <citation type="submission" date="2020-04" db="EMBL/GenBank/DDBJ databases">
        <title>Gordonia sp. nov. TBRC 11910.</title>
        <authorList>
            <person name="Suriyachadkun C."/>
        </authorList>
    </citation>
    <scope>NUCLEOTIDE SEQUENCE [LARGE SCALE GENOMIC DNA]</scope>
    <source>
        <strain evidence="5 6">TBRC 11910</strain>
    </source>
</reference>
<dbReference type="Pfam" id="PF14226">
    <property type="entry name" value="DIOX_N"/>
    <property type="match status" value="1"/>
</dbReference>
<dbReference type="GO" id="GO:0017000">
    <property type="term" value="P:antibiotic biosynthetic process"/>
    <property type="evidence" value="ECO:0007669"/>
    <property type="project" value="UniProtKB-KW"/>
</dbReference>
<dbReference type="GO" id="GO:0016491">
    <property type="term" value="F:oxidoreductase activity"/>
    <property type="evidence" value="ECO:0007669"/>
    <property type="project" value="UniProtKB-KW"/>
</dbReference>
<keyword evidence="3" id="KW-0408">Iron</keyword>
<comment type="caution">
    <text evidence="5">The sequence shown here is derived from an EMBL/GenBank/DDBJ whole genome shotgun (WGS) entry which is preliminary data.</text>
</comment>
<comment type="similarity">
    <text evidence="3">Belongs to the iron/ascorbate-dependent oxidoreductase family.</text>
</comment>
<comment type="pathway">
    <text evidence="1">Antibiotic biosynthesis.</text>
</comment>
<protein>
    <submittedName>
        <fullName evidence="5">Isopenicillin N synthase family oxygenase</fullName>
    </submittedName>
</protein>
<sequence length="334" mass="36958">MSDRDLPLLDIADLDAGPDAARRFREKLREATHEVGFFHLRHRIPTPVTDELFDVTRAFFALPEQDKLAVEMTKSPWFRGYTRTGGEYTQGSPDWREQIDIGSERRPNTVIEPAYLRLDGPNQWPAALPRLRPVIDAWIERLSALGDRLVREWSVALGASPDHFDATFDHPSILLKLVRYPSQVDVGQGAAGQGVGAHKDPGILTLLLVEPGKGGLQVQRDDDWFDVPPVDDAFVGNIGELLEVATDGYLRATKHRVVSPVAGSERLSIPFFFNPGLDAEVPRIDLPADLAVRARGVEQDASNVLGSRYGENLLKARLRAHPDVAAIHHADLVG</sequence>
<dbReference type="SUPFAM" id="SSF51197">
    <property type="entry name" value="Clavaminate synthase-like"/>
    <property type="match status" value="1"/>
</dbReference>
<dbReference type="InterPro" id="IPR050231">
    <property type="entry name" value="Iron_ascorbate_oxido_reductase"/>
</dbReference>
<dbReference type="InterPro" id="IPR027443">
    <property type="entry name" value="IPNS-like_sf"/>
</dbReference>
<keyword evidence="2" id="KW-0045">Antibiotic biosynthesis</keyword>